<evidence type="ECO:0000256" key="6">
    <source>
        <dbReference type="ARBA" id="ARBA00023077"/>
    </source>
</evidence>
<dbReference type="CDD" id="cd01347">
    <property type="entry name" value="ligand_gated_channel"/>
    <property type="match status" value="1"/>
</dbReference>
<name>A0A3R8S8N4_9BURK</name>
<dbReference type="Gene3D" id="2.40.170.20">
    <property type="entry name" value="TonB-dependent receptor, beta-barrel domain"/>
    <property type="match status" value="1"/>
</dbReference>
<proteinExistence type="inferred from homology"/>
<accession>A0A3R8S8N4</accession>
<keyword evidence="9 10" id="KW-0998">Cell outer membrane</keyword>
<keyword evidence="4 10" id="KW-1134">Transmembrane beta strand</keyword>
<comment type="subcellular location">
    <subcellularLocation>
        <location evidence="1 10">Cell outer membrane</location>
        <topology evidence="1 10">Multi-pass membrane protein</topology>
    </subcellularLocation>
</comment>
<evidence type="ECO:0000256" key="3">
    <source>
        <dbReference type="ARBA" id="ARBA00022448"/>
    </source>
</evidence>
<evidence type="ECO:0000256" key="9">
    <source>
        <dbReference type="ARBA" id="ARBA00023237"/>
    </source>
</evidence>
<keyword evidence="7 10" id="KW-0472">Membrane</keyword>
<evidence type="ECO:0000256" key="1">
    <source>
        <dbReference type="ARBA" id="ARBA00004571"/>
    </source>
</evidence>
<organism evidence="15 16">
    <name type="scientific">Aquabacterium soli</name>
    <dbReference type="NCBI Taxonomy" id="2493092"/>
    <lineage>
        <taxon>Bacteria</taxon>
        <taxon>Pseudomonadati</taxon>
        <taxon>Pseudomonadota</taxon>
        <taxon>Betaproteobacteria</taxon>
        <taxon>Burkholderiales</taxon>
        <taxon>Aquabacterium</taxon>
    </lineage>
</organism>
<dbReference type="PANTHER" id="PTHR30069">
    <property type="entry name" value="TONB-DEPENDENT OUTER MEMBRANE RECEPTOR"/>
    <property type="match status" value="1"/>
</dbReference>
<protein>
    <submittedName>
        <fullName evidence="15">TonB-dependent receptor</fullName>
    </submittedName>
</protein>
<evidence type="ECO:0000256" key="7">
    <source>
        <dbReference type="ARBA" id="ARBA00023136"/>
    </source>
</evidence>
<feature type="domain" description="TonB-dependent receptor-like beta-barrel" evidence="13">
    <location>
        <begin position="231"/>
        <end position="671"/>
    </location>
</feature>
<dbReference type="PROSITE" id="PS52016">
    <property type="entry name" value="TONB_DEPENDENT_REC_3"/>
    <property type="match status" value="1"/>
</dbReference>
<dbReference type="InterPro" id="IPR000531">
    <property type="entry name" value="Beta-barrel_TonB"/>
</dbReference>
<evidence type="ECO:0000313" key="15">
    <source>
        <dbReference type="EMBL" id="RRS04885.1"/>
    </source>
</evidence>
<evidence type="ECO:0000313" key="16">
    <source>
        <dbReference type="Proteomes" id="UP000269265"/>
    </source>
</evidence>
<comment type="similarity">
    <text evidence="2 10 11">Belongs to the TonB-dependent receptor family.</text>
</comment>
<feature type="domain" description="TonB-dependent receptor plug" evidence="14">
    <location>
        <begin position="50"/>
        <end position="161"/>
    </location>
</feature>
<evidence type="ECO:0000256" key="5">
    <source>
        <dbReference type="ARBA" id="ARBA00022692"/>
    </source>
</evidence>
<dbReference type="GO" id="GO:0044718">
    <property type="term" value="P:siderophore transmembrane transport"/>
    <property type="evidence" value="ECO:0007669"/>
    <property type="project" value="TreeGrafter"/>
</dbReference>
<dbReference type="RefSeq" id="WP_125242703.1">
    <property type="nucleotide sequence ID" value="NZ_RSED01000005.1"/>
</dbReference>
<dbReference type="AlphaFoldDB" id="A0A3R8S8N4"/>
<evidence type="ECO:0000256" key="12">
    <source>
        <dbReference type="SAM" id="SignalP"/>
    </source>
</evidence>
<dbReference type="InterPro" id="IPR039426">
    <property type="entry name" value="TonB-dep_rcpt-like"/>
</dbReference>
<dbReference type="GO" id="GO:0009279">
    <property type="term" value="C:cell outer membrane"/>
    <property type="evidence" value="ECO:0007669"/>
    <property type="project" value="UniProtKB-SubCell"/>
</dbReference>
<evidence type="ECO:0000256" key="2">
    <source>
        <dbReference type="ARBA" id="ARBA00009810"/>
    </source>
</evidence>
<keyword evidence="5 10" id="KW-0812">Transmembrane</keyword>
<evidence type="ECO:0000259" key="14">
    <source>
        <dbReference type="Pfam" id="PF07715"/>
    </source>
</evidence>
<evidence type="ECO:0000256" key="10">
    <source>
        <dbReference type="PROSITE-ProRule" id="PRU01360"/>
    </source>
</evidence>
<dbReference type="EMBL" id="RSED01000005">
    <property type="protein sequence ID" value="RRS04885.1"/>
    <property type="molecule type" value="Genomic_DNA"/>
</dbReference>
<evidence type="ECO:0000256" key="11">
    <source>
        <dbReference type="RuleBase" id="RU003357"/>
    </source>
</evidence>
<feature type="signal peptide" evidence="12">
    <location>
        <begin position="1"/>
        <end position="24"/>
    </location>
</feature>
<evidence type="ECO:0000256" key="4">
    <source>
        <dbReference type="ARBA" id="ARBA00022452"/>
    </source>
</evidence>
<dbReference type="InterPro" id="IPR037066">
    <property type="entry name" value="Plug_dom_sf"/>
</dbReference>
<dbReference type="OrthoDB" id="9760620at2"/>
<keyword evidence="3 10" id="KW-0813">Transport</keyword>
<evidence type="ECO:0000259" key="13">
    <source>
        <dbReference type="Pfam" id="PF00593"/>
    </source>
</evidence>
<dbReference type="Pfam" id="PF00593">
    <property type="entry name" value="TonB_dep_Rec_b-barrel"/>
    <property type="match status" value="1"/>
</dbReference>
<dbReference type="GO" id="GO:0015344">
    <property type="term" value="F:siderophore uptake transmembrane transporter activity"/>
    <property type="evidence" value="ECO:0007669"/>
    <property type="project" value="TreeGrafter"/>
</dbReference>
<dbReference type="PANTHER" id="PTHR30069:SF28">
    <property type="entry name" value="TONB-DEPENDENT RECEPTOR YNCD-RELATED"/>
    <property type="match status" value="1"/>
</dbReference>
<reference evidence="15 16" key="1">
    <citation type="submission" date="2018-12" db="EMBL/GenBank/DDBJ databases">
        <title>The whole draft genome of Aquabacterium sp. SJQ9.</title>
        <authorList>
            <person name="Sun L."/>
            <person name="Gao X."/>
            <person name="Chen W."/>
            <person name="Huang K."/>
        </authorList>
    </citation>
    <scope>NUCLEOTIDE SEQUENCE [LARGE SCALE GENOMIC DNA]</scope>
    <source>
        <strain evidence="15 16">SJQ9</strain>
    </source>
</reference>
<keyword evidence="16" id="KW-1185">Reference proteome</keyword>
<evidence type="ECO:0000256" key="8">
    <source>
        <dbReference type="ARBA" id="ARBA00023170"/>
    </source>
</evidence>
<dbReference type="Pfam" id="PF07715">
    <property type="entry name" value="Plug"/>
    <property type="match status" value="1"/>
</dbReference>
<gene>
    <name evidence="15" type="ORF">EIP75_07885</name>
</gene>
<keyword evidence="6 11" id="KW-0798">TonB box</keyword>
<dbReference type="SUPFAM" id="SSF56935">
    <property type="entry name" value="Porins"/>
    <property type="match status" value="1"/>
</dbReference>
<feature type="chain" id="PRO_5018633879" evidence="12">
    <location>
        <begin position="25"/>
        <end position="708"/>
    </location>
</feature>
<keyword evidence="12" id="KW-0732">Signal</keyword>
<dbReference type="InterPro" id="IPR012910">
    <property type="entry name" value="Plug_dom"/>
</dbReference>
<dbReference type="Gene3D" id="2.170.130.10">
    <property type="entry name" value="TonB-dependent receptor, plug domain"/>
    <property type="match status" value="1"/>
</dbReference>
<dbReference type="Proteomes" id="UP000269265">
    <property type="component" value="Unassembled WGS sequence"/>
</dbReference>
<dbReference type="InterPro" id="IPR036942">
    <property type="entry name" value="Beta-barrel_TonB_sf"/>
</dbReference>
<sequence length="708" mass="77536">MTFNLFRKTPFICCVALVAAPTLAQTGPDMGTAEALPEVVVSATRTPEDRRDVAASVDTVDAVTLRQMGPQINLSEALQRVPGLGVLNRQNYAQDLQISSRGFGARSTFGVRGVRLYADGIPATMPDGQGQSASFDLGSAERIEVLRGPASALYGNAAGGVVQVFTEDGPPSPELSLGLAIGPDGLRRQQLKLGGQSGAVNYLVNFSHFETDGWRQHSAAQRDQFNTKLRWQLPDRATLTLVGGYLNMPGVQDPLGLTRAQLAADPRQSDANALRYNTRKDIENGQLGLVYERPVGDDDSLRLMAYGGSRQVRQFQSIPAGVQSAATHPGGIIDFSRDYQGLDARYTWRTRLAERPFTLTGGASLDEVTEQRQGYQNFIGSTLGVVGALRRDERNRARNSDQYLQADWAVAERWSVGAGLRHSRVRFSSRDQYIVPGNGDDSGAMRFQATTPLASVMFKPSDALHLYASASRSFETPTLNEVAYRRNAGTEPGWNLGLKASRARHLEVGLKSRPLPRATLDVAVFSIHTDDEIAVDSNQGGRSTFKNVGRTQREGVEASSRWTLNRAWSAYSALTLNRARYQDAFNTVAAGNTLPGVPSRTAYAELAWRPASTGWQGALELRHSGRLWANDVNDEYAPAYTVWALRGGWRQVWGQGDQAWRLDTLARIDNLRDTRHVGSVIVNEGNRRYYEAAPGRTLMVSATLTRAF</sequence>
<keyword evidence="8 15" id="KW-0675">Receptor</keyword>
<comment type="caution">
    <text evidence="15">The sequence shown here is derived from an EMBL/GenBank/DDBJ whole genome shotgun (WGS) entry which is preliminary data.</text>
</comment>